<dbReference type="EMBL" id="UOFU01000239">
    <property type="protein sequence ID" value="VAX01749.1"/>
    <property type="molecule type" value="Genomic_DNA"/>
</dbReference>
<protein>
    <recommendedName>
        <fullName evidence="1">Ice-binding protein C-terminal domain-containing protein</fullName>
    </recommendedName>
</protein>
<feature type="domain" description="Ice-binding protein C-terminal" evidence="1">
    <location>
        <begin position="200"/>
        <end position="223"/>
    </location>
</feature>
<proteinExistence type="predicted"/>
<reference evidence="2" key="1">
    <citation type="submission" date="2018-06" db="EMBL/GenBank/DDBJ databases">
        <authorList>
            <person name="Zhirakovskaya E."/>
        </authorList>
    </citation>
    <scope>NUCLEOTIDE SEQUENCE</scope>
</reference>
<dbReference type="NCBIfam" id="NF033208">
    <property type="entry name" value="choice_anch_E"/>
    <property type="match status" value="1"/>
</dbReference>
<evidence type="ECO:0000259" key="1">
    <source>
        <dbReference type="Pfam" id="PF07589"/>
    </source>
</evidence>
<dbReference type="Pfam" id="PF07589">
    <property type="entry name" value="PEP-CTERM"/>
    <property type="match status" value="1"/>
</dbReference>
<dbReference type="NCBIfam" id="TIGR02595">
    <property type="entry name" value="PEP_CTERM"/>
    <property type="match status" value="1"/>
</dbReference>
<gene>
    <name evidence="2" type="ORF">MNBD_GAMMA20-1238</name>
</gene>
<accession>A0A3B1A7Q0</accession>
<name>A0A3B1A7Q0_9ZZZZ</name>
<dbReference type="InterPro" id="IPR013424">
    <property type="entry name" value="Ice-binding_C"/>
</dbReference>
<organism evidence="2">
    <name type="scientific">hydrothermal vent metagenome</name>
    <dbReference type="NCBI Taxonomy" id="652676"/>
    <lineage>
        <taxon>unclassified sequences</taxon>
        <taxon>metagenomes</taxon>
        <taxon>ecological metagenomes</taxon>
    </lineage>
</organism>
<evidence type="ECO:0000313" key="2">
    <source>
        <dbReference type="EMBL" id="VAX01749.1"/>
    </source>
</evidence>
<dbReference type="AlphaFoldDB" id="A0A3B1A7Q0"/>
<sequence>MKFNKISAALSGVLLLAGTSAQAAVISFTDSYTNVLTELNGEQLRVGLFDSSLGTLTGVSVSFSAAIDSEGTVTNSGAGPASFTAQTLVQSYLGTGASLPTPLSDVTAMDAFTLINAQDYTDLASGASDTFGPGGASSGVIDLFTGYDASFVGAGDFGYDFTTVILTTFAGGGGNIAADVQTYTDGTLTVEYTYDVASIPVPEPASLFLMGLGLVGLAGISRKKWRA</sequence>